<feature type="non-terminal residue" evidence="2">
    <location>
        <position position="180"/>
    </location>
</feature>
<dbReference type="AlphaFoldDB" id="A0AAV0DQX7"/>
<dbReference type="PANTHER" id="PTHR11697:SF230">
    <property type="entry name" value="ZINC FINGER, MYM DOMAIN CONTAINING 1"/>
    <property type="match status" value="1"/>
</dbReference>
<protein>
    <recommendedName>
        <fullName evidence="1">HAT C-terminal dimerisation domain-containing protein</fullName>
    </recommendedName>
</protein>
<dbReference type="PANTHER" id="PTHR11697">
    <property type="entry name" value="GENERAL TRANSCRIPTION FACTOR 2-RELATED ZINC FINGER PROTEIN"/>
    <property type="match status" value="1"/>
</dbReference>
<dbReference type="InterPro" id="IPR012337">
    <property type="entry name" value="RNaseH-like_sf"/>
</dbReference>
<dbReference type="InterPro" id="IPR055298">
    <property type="entry name" value="AtLOH3-like"/>
</dbReference>
<sequence length="180" mass="21202">MNNRFTESSLELLMCISSLSPKDSFSHFDLNRLLRLAELYPDDFSSREKHELNEQLKVFLIFVKSSPQFSSLQTIGDLAKRMVETEWHTTYRLVYRLIQLALILHVTTATVERSFSTMKFIKNDLRNKIGEEFLTDSLVCYIEKDIFVKVENEDIMRRFQSMAPRRHRLPPPNYSPSFDA</sequence>
<accession>A0AAV0DQX7</accession>
<proteinExistence type="predicted"/>
<dbReference type="GO" id="GO:0046983">
    <property type="term" value="F:protein dimerization activity"/>
    <property type="evidence" value="ECO:0007669"/>
    <property type="project" value="InterPro"/>
</dbReference>
<name>A0AAV0DQX7_9ASTE</name>
<gene>
    <name evidence="2" type="ORF">CEPIT_LOCUS18077</name>
</gene>
<reference evidence="2" key="1">
    <citation type="submission" date="2022-07" db="EMBL/GenBank/DDBJ databases">
        <authorList>
            <person name="Macas J."/>
            <person name="Novak P."/>
            <person name="Neumann P."/>
        </authorList>
    </citation>
    <scope>NUCLEOTIDE SEQUENCE</scope>
</reference>
<keyword evidence="3" id="KW-1185">Reference proteome</keyword>
<evidence type="ECO:0000313" key="2">
    <source>
        <dbReference type="EMBL" id="CAH9107665.1"/>
    </source>
</evidence>
<evidence type="ECO:0000259" key="1">
    <source>
        <dbReference type="Pfam" id="PF05699"/>
    </source>
</evidence>
<organism evidence="2 3">
    <name type="scientific">Cuscuta epithymum</name>
    <dbReference type="NCBI Taxonomy" id="186058"/>
    <lineage>
        <taxon>Eukaryota</taxon>
        <taxon>Viridiplantae</taxon>
        <taxon>Streptophyta</taxon>
        <taxon>Embryophyta</taxon>
        <taxon>Tracheophyta</taxon>
        <taxon>Spermatophyta</taxon>
        <taxon>Magnoliopsida</taxon>
        <taxon>eudicotyledons</taxon>
        <taxon>Gunneridae</taxon>
        <taxon>Pentapetalae</taxon>
        <taxon>asterids</taxon>
        <taxon>lamiids</taxon>
        <taxon>Solanales</taxon>
        <taxon>Convolvulaceae</taxon>
        <taxon>Cuscuteae</taxon>
        <taxon>Cuscuta</taxon>
        <taxon>Cuscuta subgen. Cuscuta</taxon>
    </lineage>
</organism>
<comment type="caution">
    <text evidence="2">The sequence shown here is derived from an EMBL/GenBank/DDBJ whole genome shotgun (WGS) entry which is preliminary data.</text>
</comment>
<dbReference type="Proteomes" id="UP001152523">
    <property type="component" value="Unassembled WGS sequence"/>
</dbReference>
<dbReference type="Pfam" id="PF05699">
    <property type="entry name" value="Dimer_Tnp_hAT"/>
    <property type="match status" value="1"/>
</dbReference>
<dbReference type="InterPro" id="IPR008906">
    <property type="entry name" value="HATC_C_dom"/>
</dbReference>
<feature type="domain" description="HAT C-terminal dimerisation" evidence="1">
    <location>
        <begin position="88"/>
        <end position="143"/>
    </location>
</feature>
<dbReference type="EMBL" id="CAMAPF010000145">
    <property type="protein sequence ID" value="CAH9107665.1"/>
    <property type="molecule type" value="Genomic_DNA"/>
</dbReference>
<evidence type="ECO:0000313" key="3">
    <source>
        <dbReference type="Proteomes" id="UP001152523"/>
    </source>
</evidence>
<dbReference type="SUPFAM" id="SSF53098">
    <property type="entry name" value="Ribonuclease H-like"/>
    <property type="match status" value="1"/>
</dbReference>